<organism evidence="2 3">
    <name type="scientific">Virgibacillus halodenitrificans</name>
    <name type="common">Bacillus halodenitrificans</name>
    <dbReference type="NCBI Taxonomy" id="1482"/>
    <lineage>
        <taxon>Bacteria</taxon>
        <taxon>Bacillati</taxon>
        <taxon>Bacillota</taxon>
        <taxon>Bacilli</taxon>
        <taxon>Bacillales</taxon>
        <taxon>Bacillaceae</taxon>
        <taxon>Virgibacillus</taxon>
    </lineage>
</organism>
<evidence type="ECO:0000313" key="3">
    <source>
        <dbReference type="Proteomes" id="UP000182945"/>
    </source>
</evidence>
<accession>A0AAC9IYC0</accession>
<dbReference type="InterPro" id="IPR025736">
    <property type="entry name" value="PucR_C-HTH_dom"/>
</dbReference>
<dbReference type="InterPro" id="IPR051448">
    <property type="entry name" value="CdaR-like_regulators"/>
</dbReference>
<sequence>MIQQLKRIFPSLILYNEHEYYPPDTYKWFITNNKDIIGIEEKELTIKENNILDTFLQPYSIQFPPPTSEEVEWRKIINGEKMQIKALPKTYRFVYFIFKHNQISPIKFKESMETLFYNSIPILWENENEGILIEEISNLTEEWVSYEQIIDVLMSDLYVKINFLVGPSMTSIDFASTHYKTLIDSARTTFTDTEKQVISFTEALPYLLIDQMEEPFQEELISLILKECRSDEDLLREILTFFQCNLNVSVAAKELHMHRNSLQYRLDKFFDKTGIDLREFHQAFTVYLTILVNMHREV</sequence>
<dbReference type="Pfam" id="PF13556">
    <property type="entry name" value="HTH_30"/>
    <property type="match status" value="1"/>
</dbReference>
<dbReference type="AlphaFoldDB" id="A0AAC9IYC0"/>
<dbReference type="PANTHER" id="PTHR33744">
    <property type="entry name" value="CARBOHYDRATE DIACID REGULATOR"/>
    <property type="match status" value="1"/>
</dbReference>
<dbReference type="RefSeq" id="WP_071648398.1">
    <property type="nucleotide sequence ID" value="NZ_CP017962.1"/>
</dbReference>
<feature type="domain" description="PucR C-terminal helix-turn-helix" evidence="1">
    <location>
        <begin position="235"/>
        <end position="290"/>
    </location>
</feature>
<dbReference type="PANTHER" id="PTHR33744:SF15">
    <property type="entry name" value="CARBOHYDRATE DIACID REGULATOR"/>
    <property type="match status" value="1"/>
</dbReference>
<dbReference type="Proteomes" id="UP000182945">
    <property type="component" value="Chromosome"/>
</dbReference>
<dbReference type="InterPro" id="IPR009057">
    <property type="entry name" value="Homeodomain-like_sf"/>
</dbReference>
<gene>
    <name evidence="2" type="ORF">BME96_04220</name>
</gene>
<evidence type="ECO:0000259" key="1">
    <source>
        <dbReference type="Pfam" id="PF13556"/>
    </source>
</evidence>
<name>A0AAC9IYC0_VIRHA</name>
<evidence type="ECO:0000313" key="2">
    <source>
        <dbReference type="EMBL" id="APC47419.1"/>
    </source>
</evidence>
<dbReference type="KEGG" id="vhl:BME96_04220"/>
<reference evidence="2 3" key="1">
    <citation type="submission" date="2016-11" db="EMBL/GenBank/DDBJ databases">
        <title>Complete genome sequencing of Virgibacillus halodenitrificans PDB-F2.</title>
        <authorList>
            <person name="Sun Z."/>
            <person name="Zhou Y."/>
            <person name="Li H."/>
        </authorList>
    </citation>
    <scope>NUCLEOTIDE SEQUENCE [LARGE SCALE GENOMIC DNA]</scope>
    <source>
        <strain evidence="2 3">PDB-F2</strain>
    </source>
</reference>
<dbReference type="SUPFAM" id="SSF46689">
    <property type="entry name" value="Homeodomain-like"/>
    <property type="match status" value="1"/>
</dbReference>
<dbReference type="EMBL" id="CP017962">
    <property type="protein sequence ID" value="APC47419.1"/>
    <property type="molecule type" value="Genomic_DNA"/>
</dbReference>
<dbReference type="InterPro" id="IPR042070">
    <property type="entry name" value="PucR_C-HTH_sf"/>
</dbReference>
<dbReference type="Gene3D" id="1.10.10.2840">
    <property type="entry name" value="PucR C-terminal helix-turn-helix domain"/>
    <property type="match status" value="1"/>
</dbReference>
<dbReference type="GeneID" id="71513591"/>
<proteinExistence type="predicted"/>
<protein>
    <recommendedName>
        <fullName evidence="1">PucR C-terminal helix-turn-helix domain-containing protein</fullName>
    </recommendedName>
</protein>